<dbReference type="EMBL" id="GIFC01006912">
    <property type="protein sequence ID" value="MXU88995.1"/>
    <property type="molecule type" value="Transcribed_RNA"/>
</dbReference>
<sequence>MTFLRFRLVFFFFHFLTSLCLVSHRLSKCLSMLGDSSVLVGVAVCFLMLSVMSLTHTLRLSGGSFFSKSLRTFSHLVMVALGRFCLDLSDFWRLVVGWATSIWRM</sequence>
<name>A0A6B0UHJ8_IXORI</name>
<keyword evidence="1" id="KW-0472">Membrane</keyword>
<reference evidence="2" key="1">
    <citation type="submission" date="2019-12" db="EMBL/GenBank/DDBJ databases">
        <title>An insight into the sialome of adult female Ixodes ricinus ticks feeding for 6 days.</title>
        <authorList>
            <person name="Perner J."/>
            <person name="Ribeiro J.M.C."/>
        </authorList>
    </citation>
    <scope>NUCLEOTIDE SEQUENCE</scope>
    <source>
        <strain evidence="2">Semi-engorged</strain>
        <tissue evidence="2">Salivary glands</tissue>
    </source>
</reference>
<proteinExistence type="predicted"/>
<protein>
    <submittedName>
        <fullName evidence="2">Putative secreted protein</fullName>
    </submittedName>
</protein>
<evidence type="ECO:0000313" key="2">
    <source>
        <dbReference type="EMBL" id="MXU88995.1"/>
    </source>
</evidence>
<feature type="transmembrane region" description="Helical" evidence="1">
    <location>
        <begin position="37"/>
        <end position="55"/>
    </location>
</feature>
<keyword evidence="1" id="KW-1133">Transmembrane helix</keyword>
<evidence type="ECO:0000256" key="1">
    <source>
        <dbReference type="SAM" id="Phobius"/>
    </source>
</evidence>
<organism evidence="2">
    <name type="scientific">Ixodes ricinus</name>
    <name type="common">Common tick</name>
    <name type="synonym">Acarus ricinus</name>
    <dbReference type="NCBI Taxonomy" id="34613"/>
    <lineage>
        <taxon>Eukaryota</taxon>
        <taxon>Metazoa</taxon>
        <taxon>Ecdysozoa</taxon>
        <taxon>Arthropoda</taxon>
        <taxon>Chelicerata</taxon>
        <taxon>Arachnida</taxon>
        <taxon>Acari</taxon>
        <taxon>Parasitiformes</taxon>
        <taxon>Ixodida</taxon>
        <taxon>Ixodoidea</taxon>
        <taxon>Ixodidae</taxon>
        <taxon>Ixodinae</taxon>
        <taxon>Ixodes</taxon>
    </lineage>
</organism>
<keyword evidence="1" id="KW-0812">Transmembrane</keyword>
<dbReference type="AlphaFoldDB" id="A0A6B0UHJ8"/>
<accession>A0A6B0UHJ8</accession>